<evidence type="ECO:0000313" key="2">
    <source>
        <dbReference type="EMBL" id="MFB9071102.1"/>
    </source>
</evidence>
<accession>A0ABV5FWN3</accession>
<proteinExistence type="predicted"/>
<organism evidence="2 3">
    <name type="scientific">Citricoccus parietis</name>
    <dbReference type="NCBI Taxonomy" id="592307"/>
    <lineage>
        <taxon>Bacteria</taxon>
        <taxon>Bacillati</taxon>
        <taxon>Actinomycetota</taxon>
        <taxon>Actinomycetes</taxon>
        <taxon>Micrococcales</taxon>
        <taxon>Micrococcaceae</taxon>
        <taxon>Citricoccus</taxon>
    </lineage>
</organism>
<dbReference type="EMBL" id="JBHMFI010000001">
    <property type="protein sequence ID" value="MFB9071102.1"/>
    <property type="molecule type" value="Genomic_DNA"/>
</dbReference>
<feature type="region of interest" description="Disordered" evidence="1">
    <location>
        <begin position="1"/>
        <end position="73"/>
    </location>
</feature>
<gene>
    <name evidence="2" type="ORF">ACFFX0_07810</name>
</gene>
<feature type="compositionally biased region" description="Basic residues" evidence="1">
    <location>
        <begin position="29"/>
        <end position="41"/>
    </location>
</feature>
<feature type="region of interest" description="Disordered" evidence="1">
    <location>
        <begin position="108"/>
        <end position="132"/>
    </location>
</feature>
<protein>
    <submittedName>
        <fullName evidence="2">Uncharacterized protein</fullName>
    </submittedName>
</protein>
<feature type="compositionally biased region" description="Basic residues" evidence="1">
    <location>
        <begin position="112"/>
        <end position="123"/>
    </location>
</feature>
<name>A0ABV5FWN3_9MICC</name>
<sequence>MTHAVTRWSSANASCRPPHPCPPFPLPPRRTRRTRPRRRLSLIRPLRPPSGRCRLRPTPGRLTPGNPSPGHVPPCRRCWKNARAWPAGRWSWDWGPSAWLPWRCCPPPGSRVIRRPSPARRPGRTSFCRPPP</sequence>
<evidence type="ECO:0000313" key="3">
    <source>
        <dbReference type="Proteomes" id="UP001589575"/>
    </source>
</evidence>
<dbReference type="Proteomes" id="UP001589575">
    <property type="component" value="Unassembled WGS sequence"/>
</dbReference>
<feature type="compositionally biased region" description="Pro residues" evidence="1">
    <location>
        <begin position="17"/>
        <end position="28"/>
    </location>
</feature>
<keyword evidence="3" id="KW-1185">Reference proteome</keyword>
<evidence type="ECO:0000256" key="1">
    <source>
        <dbReference type="SAM" id="MobiDB-lite"/>
    </source>
</evidence>
<feature type="compositionally biased region" description="Low complexity" evidence="1">
    <location>
        <begin position="42"/>
        <end position="52"/>
    </location>
</feature>
<reference evidence="2 3" key="1">
    <citation type="submission" date="2024-09" db="EMBL/GenBank/DDBJ databases">
        <authorList>
            <person name="Sun Q."/>
            <person name="Mori K."/>
        </authorList>
    </citation>
    <scope>NUCLEOTIDE SEQUENCE [LARGE SCALE GENOMIC DNA]</scope>
    <source>
        <strain evidence="2 3">CCM 7609</strain>
    </source>
</reference>
<comment type="caution">
    <text evidence="2">The sequence shown here is derived from an EMBL/GenBank/DDBJ whole genome shotgun (WGS) entry which is preliminary data.</text>
</comment>